<reference evidence="1 2" key="1">
    <citation type="submission" date="2024-04" db="EMBL/GenBank/DDBJ databases">
        <authorList>
            <consortium name="Genoscope - CEA"/>
            <person name="William W."/>
        </authorList>
    </citation>
    <scope>NUCLEOTIDE SEQUENCE [LARGE SCALE GENOMIC DNA]</scope>
</reference>
<keyword evidence="2" id="KW-1185">Reference proteome</keyword>
<dbReference type="EMBL" id="CAXITT010000307">
    <property type="protein sequence ID" value="CAL1538606.1"/>
    <property type="molecule type" value="Genomic_DNA"/>
</dbReference>
<name>A0AAV2HXV1_LYMST</name>
<proteinExistence type="predicted"/>
<gene>
    <name evidence="1" type="ORF">GSLYS_00012427001</name>
</gene>
<dbReference type="AlphaFoldDB" id="A0AAV2HXV1"/>
<dbReference type="Proteomes" id="UP001497497">
    <property type="component" value="Unassembled WGS sequence"/>
</dbReference>
<accession>A0AAV2HXV1</accession>
<comment type="caution">
    <text evidence="1">The sequence shown here is derived from an EMBL/GenBank/DDBJ whole genome shotgun (WGS) entry which is preliminary data.</text>
</comment>
<protein>
    <submittedName>
        <fullName evidence="1">Uncharacterized protein</fullName>
    </submittedName>
</protein>
<organism evidence="1 2">
    <name type="scientific">Lymnaea stagnalis</name>
    <name type="common">Great pond snail</name>
    <name type="synonym">Helix stagnalis</name>
    <dbReference type="NCBI Taxonomy" id="6523"/>
    <lineage>
        <taxon>Eukaryota</taxon>
        <taxon>Metazoa</taxon>
        <taxon>Spiralia</taxon>
        <taxon>Lophotrochozoa</taxon>
        <taxon>Mollusca</taxon>
        <taxon>Gastropoda</taxon>
        <taxon>Heterobranchia</taxon>
        <taxon>Euthyneura</taxon>
        <taxon>Panpulmonata</taxon>
        <taxon>Hygrophila</taxon>
        <taxon>Lymnaeoidea</taxon>
        <taxon>Lymnaeidae</taxon>
        <taxon>Lymnaea</taxon>
    </lineage>
</organism>
<evidence type="ECO:0000313" key="2">
    <source>
        <dbReference type="Proteomes" id="UP001497497"/>
    </source>
</evidence>
<sequence length="131" mass="15168">MEDGRLGAVNRGIRRNRKVIYVTNEIIKNKQKLFESSLVRDHDKMVYKLAASEFKARKAALMNRVLLQCLNVNKKVSVPSNASDLGVYGGRPLDSFSKDIEQWIAWQHPRLRRLRKVDQIKRNCLNVSDQC</sequence>
<evidence type="ECO:0000313" key="1">
    <source>
        <dbReference type="EMBL" id="CAL1538606.1"/>
    </source>
</evidence>